<accession>A0ABM3C3X0</accession>
<feature type="domain" description="RNase H type-1" evidence="1">
    <location>
        <begin position="2"/>
        <end position="74"/>
    </location>
</feature>
<dbReference type="PANTHER" id="PTHR48475">
    <property type="entry name" value="RIBONUCLEASE H"/>
    <property type="match status" value="1"/>
</dbReference>
<evidence type="ECO:0000313" key="2">
    <source>
        <dbReference type="Proteomes" id="UP000818029"/>
    </source>
</evidence>
<dbReference type="InterPro" id="IPR002156">
    <property type="entry name" value="RNaseH_domain"/>
</dbReference>
<evidence type="ECO:0000259" key="1">
    <source>
        <dbReference type="Pfam" id="PF13456"/>
    </source>
</evidence>
<dbReference type="InterPro" id="IPR012337">
    <property type="entry name" value="RNaseH-like_sf"/>
</dbReference>
<keyword evidence="2" id="KW-1185">Reference proteome</keyword>
<evidence type="ECO:0000313" key="3">
    <source>
        <dbReference type="RefSeq" id="XP_040973999.1"/>
    </source>
</evidence>
<reference evidence="2" key="1">
    <citation type="journal article" date="2020" name="Nat. Genet.">
        <title>Genomic diversifications of five Gossypium allopolyploid species and their impact on cotton improvement.</title>
        <authorList>
            <person name="Chen Z.J."/>
            <person name="Sreedasyam A."/>
            <person name="Ando A."/>
            <person name="Song Q."/>
            <person name="De Santiago L.M."/>
            <person name="Hulse-Kemp A.M."/>
            <person name="Ding M."/>
            <person name="Ye W."/>
            <person name="Kirkbride R.C."/>
            <person name="Jenkins J."/>
            <person name="Plott C."/>
            <person name="Lovell J."/>
            <person name="Lin Y.M."/>
            <person name="Vaughn R."/>
            <person name="Liu B."/>
            <person name="Simpson S."/>
            <person name="Scheffler B.E."/>
            <person name="Wen L."/>
            <person name="Saski C.A."/>
            <person name="Grover C.E."/>
            <person name="Hu G."/>
            <person name="Conover J.L."/>
            <person name="Carlson J.W."/>
            <person name="Shu S."/>
            <person name="Boston L.B."/>
            <person name="Williams M."/>
            <person name="Peterson D.G."/>
            <person name="McGee K."/>
            <person name="Jones D.C."/>
            <person name="Wendel J.F."/>
            <person name="Stelly D.M."/>
            <person name="Grimwood J."/>
            <person name="Schmutz J."/>
        </authorList>
    </citation>
    <scope>NUCLEOTIDE SEQUENCE [LARGE SCALE GENOMIC DNA]</scope>
    <source>
        <strain evidence="2">cv. TM-1</strain>
    </source>
</reference>
<dbReference type="Pfam" id="PF13456">
    <property type="entry name" value="RVT_3"/>
    <property type="match status" value="1"/>
</dbReference>
<organism evidence="2 3">
    <name type="scientific">Gossypium hirsutum</name>
    <name type="common">Upland cotton</name>
    <name type="synonym">Gossypium mexicanum</name>
    <dbReference type="NCBI Taxonomy" id="3635"/>
    <lineage>
        <taxon>Eukaryota</taxon>
        <taxon>Viridiplantae</taxon>
        <taxon>Streptophyta</taxon>
        <taxon>Embryophyta</taxon>
        <taxon>Tracheophyta</taxon>
        <taxon>Spermatophyta</taxon>
        <taxon>Magnoliopsida</taxon>
        <taxon>eudicotyledons</taxon>
        <taxon>Gunneridae</taxon>
        <taxon>Pentapetalae</taxon>
        <taxon>rosids</taxon>
        <taxon>malvids</taxon>
        <taxon>Malvales</taxon>
        <taxon>Malvaceae</taxon>
        <taxon>Malvoideae</taxon>
        <taxon>Gossypium</taxon>
    </lineage>
</organism>
<dbReference type="Gene3D" id="3.30.420.10">
    <property type="entry name" value="Ribonuclease H-like superfamily/Ribonuclease H"/>
    <property type="match status" value="1"/>
</dbReference>
<sequence>MGICAAIECKIKVLEVYGNFTLVIYQLKGEWETRDPKLINYRELILDLIRVFDDITFYYLPRDENQIADALATLASFIRATENDKRTLRRLASDYFIDGEILYKRRKDQVLLRCVDANEAKKILEEVHEGVCKTHANGFTMARQIMRTSTGVIPYSLVYGMETVLPIEVEIPSLQVLSELKLDEAEWIQPGMIS</sequence>
<dbReference type="Proteomes" id="UP000818029">
    <property type="component" value="Chromosome A07"/>
</dbReference>
<dbReference type="PANTHER" id="PTHR48475:SF1">
    <property type="entry name" value="RNASE H TYPE-1 DOMAIN-CONTAINING PROTEIN"/>
    <property type="match status" value="1"/>
</dbReference>
<dbReference type="InterPro" id="IPR036397">
    <property type="entry name" value="RNaseH_sf"/>
</dbReference>
<name>A0ABM3C3X0_GOSHI</name>
<dbReference type="SUPFAM" id="SSF53098">
    <property type="entry name" value="Ribonuclease H-like"/>
    <property type="match status" value="1"/>
</dbReference>
<dbReference type="RefSeq" id="XP_040973999.1">
    <property type="nucleotide sequence ID" value="XM_041118065.1"/>
</dbReference>
<proteinExistence type="predicted"/>
<protein>
    <recommendedName>
        <fullName evidence="1">RNase H type-1 domain-containing protein</fullName>
    </recommendedName>
</protein>
<dbReference type="GeneID" id="121232321"/>
<gene>
    <name evidence="3" type="primary">LOC121232321</name>
</gene>
<reference evidence="3" key="2">
    <citation type="submission" date="2025-08" db="UniProtKB">
        <authorList>
            <consortium name="RefSeq"/>
        </authorList>
    </citation>
    <scope>IDENTIFICATION</scope>
</reference>